<accession>A0A1X0RND0</accession>
<feature type="transmembrane region" description="Helical" evidence="1">
    <location>
        <begin position="477"/>
        <end position="500"/>
    </location>
</feature>
<feature type="transmembrane region" description="Helical" evidence="1">
    <location>
        <begin position="520"/>
        <end position="548"/>
    </location>
</feature>
<keyword evidence="1" id="KW-1133">Transmembrane helix</keyword>
<proteinExistence type="predicted"/>
<feature type="transmembrane region" description="Helical" evidence="1">
    <location>
        <begin position="560"/>
        <end position="580"/>
    </location>
</feature>
<dbReference type="Pfam" id="PF04114">
    <property type="entry name" value="Gaa1"/>
    <property type="match status" value="1"/>
</dbReference>
<sequence>MLVSKLKEKWLTKDGKTVDLEKQARILRFLQRITPVITFLLFFAGVIWILVLPHEKYNKGTYISENALLPGQANVEYGYNDIRTAEDYVQKLIGIQDKDSETRAQFIHEEFRQSGFVSAIQRFDMDTIGHNTKGTNIFAIHKAPRSDGKEALILSASWISRTGEFNTNGIAALLSLAKLFKRNVYWAKDIILLITDQGKVGTQAWLNAYHGIDEKDEISAIVMPRSGAIQGVINLDFPGTQDYEALGIFFEGVNGQLPNLDLINTIVAVAERTNPPISVTLHDDTSYPFANHKYGTYFRSLFYMLQSMKYLVFGHPSSDAGLYLRYRIDAVTIYGIVGSTHLNSLFGFGRIGRLVESTFRSLNNLLEHFHQSFFFYLLPSPHRYVSISQYMPPAILFACAFIYQSLVLYHLGTIPVTFNVSEKDKSLLPAYSTKTYHHLFAITVLTITHAVGVLIFGIIQPSLSRGYFGQALTDQPIYLKFVLSLIISSITILFLVLWISRSNSPEHDGTILKSFCLAESALVIATVSLLNFTLGIATALLILIPYSLIRPSANWFSKCAQTLILALLSPPVLACMYSVYTNTPLMAFLCTLLFDYQVVHSWFLTFICIVYWPINMSMIALVFSKSST</sequence>
<gene>
    <name evidence="2" type="ORF">BCV71DRAFT_258517</name>
</gene>
<dbReference type="SUPFAM" id="SSF53187">
    <property type="entry name" value="Zn-dependent exopeptidases"/>
    <property type="match status" value="1"/>
</dbReference>
<dbReference type="InterPro" id="IPR007246">
    <property type="entry name" value="Gaa1"/>
</dbReference>
<evidence type="ECO:0000313" key="2">
    <source>
        <dbReference type="EMBL" id="ORE13552.1"/>
    </source>
</evidence>
<dbReference type="AlphaFoldDB" id="A0A1X0RND0"/>
<feature type="transmembrane region" description="Helical" evidence="1">
    <location>
        <begin position="394"/>
        <end position="416"/>
    </location>
</feature>
<reference evidence="2 3" key="1">
    <citation type="journal article" date="2016" name="Proc. Natl. Acad. Sci. U.S.A.">
        <title>Lipid metabolic changes in an early divergent fungus govern the establishment of a mutualistic symbiosis with endobacteria.</title>
        <authorList>
            <person name="Lastovetsky O.A."/>
            <person name="Gaspar M.L."/>
            <person name="Mondo S.J."/>
            <person name="LaButti K.M."/>
            <person name="Sandor L."/>
            <person name="Grigoriev I.V."/>
            <person name="Henry S.A."/>
            <person name="Pawlowska T.E."/>
        </authorList>
    </citation>
    <scope>NUCLEOTIDE SEQUENCE [LARGE SCALE GENOMIC DNA]</scope>
    <source>
        <strain evidence="2 3">ATCC 11559</strain>
    </source>
</reference>
<feature type="transmembrane region" description="Helical" evidence="1">
    <location>
        <begin position="33"/>
        <end position="52"/>
    </location>
</feature>
<dbReference type="EMBL" id="KV921527">
    <property type="protein sequence ID" value="ORE13552.1"/>
    <property type="molecule type" value="Genomic_DNA"/>
</dbReference>
<dbReference type="PANTHER" id="PTHR13304:SF0">
    <property type="entry name" value="GLYCOSYLPHOSPHATIDYLINOSITOL ANCHOR ATTACHMENT 1 PROTEIN"/>
    <property type="match status" value="1"/>
</dbReference>
<protein>
    <submittedName>
        <fullName evidence="2">Gaa1-domain-containing protein</fullName>
    </submittedName>
</protein>
<name>A0A1X0RND0_RHIZD</name>
<dbReference type="GO" id="GO:0042765">
    <property type="term" value="C:GPI-anchor transamidase complex"/>
    <property type="evidence" value="ECO:0007669"/>
    <property type="project" value="InterPro"/>
</dbReference>
<dbReference type="VEuPathDB" id="FungiDB:BCV72DRAFT_250068"/>
<evidence type="ECO:0000256" key="1">
    <source>
        <dbReference type="SAM" id="Phobius"/>
    </source>
</evidence>
<dbReference type="GO" id="GO:0016255">
    <property type="term" value="P:attachment of GPI anchor to protein"/>
    <property type="evidence" value="ECO:0007669"/>
    <property type="project" value="TreeGrafter"/>
</dbReference>
<feature type="transmembrane region" description="Helical" evidence="1">
    <location>
        <begin position="600"/>
        <end position="623"/>
    </location>
</feature>
<dbReference type="Gene3D" id="3.40.630.10">
    <property type="entry name" value="Zn peptidases"/>
    <property type="match status" value="1"/>
</dbReference>
<dbReference type="OMA" id="MAIALWM"/>
<dbReference type="Proteomes" id="UP000242381">
    <property type="component" value="Unassembled WGS sequence"/>
</dbReference>
<keyword evidence="1" id="KW-0812">Transmembrane</keyword>
<evidence type="ECO:0000313" key="3">
    <source>
        <dbReference type="Proteomes" id="UP000242381"/>
    </source>
</evidence>
<feature type="transmembrane region" description="Helical" evidence="1">
    <location>
        <begin position="436"/>
        <end position="456"/>
    </location>
</feature>
<organism evidence="2 3">
    <name type="scientific">Rhizopus microsporus</name>
    <dbReference type="NCBI Taxonomy" id="58291"/>
    <lineage>
        <taxon>Eukaryota</taxon>
        <taxon>Fungi</taxon>
        <taxon>Fungi incertae sedis</taxon>
        <taxon>Mucoromycota</taxon>
        <taxon>Mucoromycotina</taxon>
        <taxon>Mucoromycetes</taxon>
        <taxon>Mucorales</taxon>
        <taxon>Mucorineae</taxon>
        <taxon>Rhizopodaceae</taxon>
        <taxon>Rhizopus</taxon>
    </lineage>
</organism>
<dbReference type="PANTHER" id="PTHR13304">
    <property type="entry name" value="GLYCOSYLPHOSPHATIDYLINOSITOL ANCHOR ATTACHMENT 1 PROTEIN"/>
    <property type="match status" value="1"/>
</dbReference>
<dbReference type="PIRSF" id="PIRSF036762">
    <property type="entry name" value="GAA1"/>
    <property type="match status" value="1"/>
</dbReference>
<keyword evidence="1" id="KW-0472">Membrane</keyword>